<dbReference type="Pfam" id="PF00400">
    <property type="entry name" value="WD40"/>
    <property type="match status" value="4"/>
</dbReference>
<gene>
    <name evidence="3" type="ORF">GTHE00462_LOCUS15097</name>
</gene>
<evidence type="ECO:0000256" key="2">
    <source>
        <dbReference type="SAM" id="MobiDB-lite"/>
    </source>
</evidence>
<evidence type="ECO:0000313" key="3">
    <source>
        <dbReference type="EMBL" id="CAE2299411.1"/>
    </source>
</evidence>
<reference evidence="3" key="1">
    <citation type="submission" date="2021-01" db="EMBL/GenBank/DDBJ databases">
        <authorList>
            <person name="Corre E."/>
            <person name="Pelletier E."/>
            <person name="Niang G."/>
            <person name="Scheremetjew M."/>
            <person name="Finn R."/>
            <person name="Kale V."/>
            <person name="Holt S."/>
            <person name="Cochrane G."/>
            <person name="Meng A."/>
            <person name="Brown T."/>
            <person name="Cohen L."/>
        </authorList>
    </citation>
    <scope>NUCLEOTIDE SEQUENCE</scope>
    <source>
        <strain evidence="3">CCMP 2712</strain>
    </source>
</reference>
<dbReference type="AlphaFoldDB" id="A0A7S4NNW6"/>
<dbReference type="PROSITE" id="PS50294">
    <property type="entry name" value="WD_REPEATS_REGION"/>
    <property type="match status" value="2"/>
</dbReference>
<dbReference type="PROSITE" id="PS50082">
    <property type="entry name" value="WD_REPEATS_2"/>
    <property type="match status" value="3"/>
</dbReference>
<feature type="compositionally biased region" description="Polar residues" evidence="2">
    <location>
        <begin position="509"/>
        <end position="525"/>
    </location>
</feature>
<dbReference type="Gene3D" id="2.130.10.10">
    <property type="entry name" value="YVTN repeat-like/Quinoprotein amine dehydrogenase"/>
    <property type="match status" value="3"/>
</dbReference>
<feature type="compositionally biased region" description="Basic and acidic residues" evidence="2">
    <location>
        <begin position="497"/>
        <end position="506"/>
    </location>
</feature>
<sequence>MQDARTGSRQRCRLEPVEEAAQVASSSCCALHNNFIALPDRRRGLIHLWNRTTQSARQLAGKHSSPVSALCFNTREPLLLYSASAEALVEWTVEDGFESLIKEKEDRSRCLQVYFDSPPQHMELDPSSERLVVCAGQAARVVSCSSGRVVARLEGHEASVIAASFLPNRPDVVVTVAEDRRFLAFDIQAGLVLYSSAILCSSSLVSLAVETFGTRFAIGSSDGKVRLFDSADFRQLLVIDVNSMMGLEEKPWRKQAADTATGSEEGEKVISAVPSWKKAFDSMEELCEDAGPMTGVAIECSPISMIFLARRRETVDNSMRAGNEVIRLSAAGGERTSSNEWKEAKRKAPSLIIATSHALIELNLSAMELCSSIFFHSQFDQNEPGNRNALSMSVDFGVVAHAAMESSHLLDPRDLQVVLSGAFTPSIAILHVDLSRGEEEEDGDPLSRQRGREPLPQAAFSGSESFASVFPAGPPSESSFLSSKSESKPSCKAPQTRKRETLEGIKRSSGVTQDQPVTFKNTIKSSGYGGGLAKGVKVPSKPSKEKPSKGPATLIKSYPSDSGPPCRRQPIEASMHSALIRRVEFSPDASRVASCSSDNTIALARTPLKKYSGEASFLTGHTGSVNSIAWSRDSNFLLSASADKSARLWSGKGKGETLLLLNRFSSSSKTSKTSSLEPPQTFCSEVKEARFFYMDRFLVLAVGKQLLFFEWKLHTADEKDDIDRLKKSHKSKLVASFDSSAQNIVSIACVNSFLSHIVLSSGSNRHIEVWDANAGKVIQTYQQAHDRLIHSLVINEASPFVSHPAESYDLFLSTSTDGFVSLWDLRSSSRVAKFTGHTCRVHPVGVAFSPCLRFIATGSEDKLAYLFDLRAGTGSYQQKLEGQTDVVTDVAFNPLFPQLVTSSANGKLVVYNDQ</sequence>
<evidence type="ECO:0000256" key="1">
    <source>
        <dbReference type="PROSITE-ProRule" id="PRU00221"/>
    </source>
</evidence>
<name>A0A7S4NNW6_GUITH</name>
<dbReference type="EMBL" id="HBKN01019120">
    <property type="protein sequence ID" value="CAE2299411.1"/>
    <property type="molecule type" value="Transcribed_RNA"/>
</dbReference>
<dbReference type="InterPro" id="IPR042411">
    <property type="entry name" value="WDR27"/>
</dbReference>
<keyword evidence="1" id="KW-0853">WD repeat</keyword>
<dbReference type="InterPro" id="IPR036322">
    <property type="entry name" value="WD40_repeat_dom_sf"/>
</dbReference>
<feature type="repeat" description="WD" evidence="1">
    <location>
        <begin position="810"/>
        <end position="833"/>
    </location>
</feature>
<dbReference type="PANTHER" id="PTHR44525:SF1">
    <property type="entry name" value="WD REPEAT-CONTAINING PROTEIN 27"/>
    <property type="match status" value="1"/>
</dbReference>
<protein>
    <recommendedName>
        <fullName evidence="4">WD repeat-containing protein 27</fullName>
    </recommendedName>
</protein>
<feature type="region of interest" description="Disordered" evidence="2">
    <location>
        <begin position="434"/>
        <end position="566"/>
    </location>
</feature>
<dbReference type="SMART" id="SM00320">
    <property type="entry name" value="WD40"/>
    <property type="match status" value="9"/>
</dbReference>
<feature type="repeat" description="WD" evidence="1">
    <location>
        <begin position="880"/>
        <end position="914"/>
    </location>
</feature>
<feature type="repeat" description="WD" evidence="1">
    <location>
        <begin position="618"/>
        <end position="650"/>
    </location>
</feature>
<accession>A0A7S4NNW6</accession>
<evidence type="ECO:0008006" key="4">
    <source>
        <dbReference type="Google" id="ProtNLM"/>
    </source>
</evidence>
<dbReference type="SUPFAM" id="SSF101908">
    <property type="entry name" value="Putative isomerase YbhE"/>
    <property type="match status" value="1"/>
</dbReference>
<dbReference type="SUPFAM" id="SSF50978">
    <property type="entry name" value="WD40 repeat-like"/>
    <property type="match status" value="1"/>
</dbReference>
<dbReference type="InterPro" id="IPR001680">
    <property type="entry name" value="WD40_rpt"/>
</dbReference>
<dbReference type="InterPro" id="IPR015943">
    <property type="entry name" value="WD40/YVTN_repeat-like_dom_sf"/>
</dbReference>
<dbReference type="PANTHER" id="PTHR44525">
    <property type="entry name" value="WD REPEAT-CONTAINING PROTEIN 27"/>
    <property type="match status" value="1"/>
</dbReference>
<feature type="compositionally biased region" description="Low complexity" evidence="2">
    <location>
        <begin position="475"/>
        <end position="490"/>
    </location>
</feature>
<proteinExistence type="predicted"/>
<organism evidence="3">
    <name type="scientific">Guillardia theta</name>
    <name type="common">Cryptophyte</name>
    <name type="synonym">Cryptomonas phi</name>
    <dbReference type="NCBI Taxonomy" id="55529"/>
    <lineage>
        <taxon>Eukaryota</taxon>
        <taxon>Cryptophyceae</taxon>
        <taxon>Pyrenomonadales</taxon>
        <taxon>Geminigeraceae</taxon>
        <taxon>Guillardia</taxon>
    </lineage>
</organism>